<proteinExistence type="predicted"/>
<dbReference type="VEuPathDB" id="TriTrypDB:ADEAN_000608800"/>
<accession>A0A7G2CHQ9</accession>
<reference evidence="2 3" key="1">
    <citation type="submission" date="2020-08" db="EMBL/GenBank/DDBJ databases">
        <authorList>
            <person name="Newling K."/>
            <person name="Davey J."/>
            <person name="Forrester S."/>
        </authorList>
    </citation>
    <scope>NUCLEOTIDE SEQUENCE [LARGE SCALE GENOMIC DNA]</scope>
    <source>
        <strain evidence="3">Crithidia deanei Carvalho (ATCC PRA-265)</strain>
    </source>
</reference>
<evidence type="ECO:0000256" key="1">
    <source>
        <dbReference type="SAM" id="MobiDB-lite"/>
    </source>
</evidence>
<feature type="compositionally biased region" description="Polar residues" evidence="1">
    <location>
        <begin position="39"/>
        <end position="49"/>
    </location>
</feature>
<keyword evidence="3" id="KW-1185">Reference proteome</keyword>
<name>A0A7G2CHQ9_9TRYP</name>
<dbReference type="EMBL" id="LR877155">
    <property type="protein sequence ID" value="CAD2218597.1"/>
    <property type="molecule type" value="Genomic_DNA"/>
</dbReference>
<protein>
    <submittedName>
        <fullName evidence="2">Uncharacterized protein</fullName>
    </submittedName>
</protein>
<sequence length="130" mass="13748">MKPCSAYTKGGPNALFPISPTATASTTPTCNSSPTSSTQRPLANSSTGRSAPCQDQDCECNRANAPSTGKPPHLTPTVNSSPAGAPVQQRAILPSTLRHRDQLARRALEEYLLFTRMKLLGGKIDNGPDE</sequence>
<evidence type="ECO:0000313" key="3">
    <source>
        <dbReference type="Proteomes" id="UP000515908"/>
    </source>
</evidence>
<dbReference type="AlphaFoldDB" id="A0A7G2CHQ9"/>
<feature type="region of interest" description="Disordered" evidence="1">
    <location>
        <begin position="1"/>
        <end position="89"/>
    </location>
</feature>
<feature type="compositionally biased region" description="Low complexity" evidence="1">
    <location>
        <begin position="19"/>
        <end position="38"/>
    </location>
</feature>
<gene>
    <name evidence="2" type="ORF">ADEAN_000608800</name>
</gene>
<evidence type="ECO:0000313" key="2">
    <source>
        <dbReference type="EMBL" id="CAD2218597.1"/>
    </source>
</evidence>
<dbReference type="Proteomes" id="UP000515908">
    <property type="component" value="Chromosome 11"/>
</dbReference>
<organism evidence="2 3">
    <name type="scientific">Angomonas deanei</name>
    <dbReference type="NCBI Taxonomy" id="59799"/>
    <lineage>
        <taxon>Eukaryota</taxon>
        <taxon>Discoba</taxon>
        <taxon>Euglenozoa</taxon>
        <taxon>Kinetoplastea</taxon>
        <taxon>Metakinetoplastina</taxon>
        <taxon>Trypanosomatida</taxon>
        <taxon>Trypanosomatidae</taxon>
        <taxon>Strigomonadinae</taxon>
        <taxon>Angomonas</taxon>
    </lineage>
</organism>